<keyword evidence="2" id="KW-0808">Transferase</keyword>
<gene>
    <name evidence="2" type="ORF">SLU01_22020</name>
</gene>
<feature type="domain" description="N-acetyltransferase" evidence="1">
    <location>
        <begin position="11"/>
        <end position="167"/>
    </location>
</feature>
<accession>A0A511Z8W9</accession>
<dbReference type="GO" id="GO:0005737">
    <property type="term" value="C:cytoplasm"/>
    <property type="evidence" value="ECO:0007669"/>
    <property type="project" value="TreeGrafter"/>
</dbReference>
<name>A0A511Z8W9_9BACL</name>
<dbReference type="GO" id="GO:0008999">
    <property type="term" value="F:protein-N-terminal-alanine acetyltransferase activity"/>
    <property type="evidence" value="ECO:0007669"/>
    <property type="project" value="TreeGrafter"/>
</dbReference>
<evidence type="ECO:0000259" key="1">
    <source>
        <dbReference type="PROSITE" id="PS51186"/>
    </source>
</evidence>
<dbReference type="Gene3D" id="3.40.630.30">
    <property type="match status" value="1"/>
</dbReference>
<dbReference type="OrthoDB" id="9811523at2"/>
<dbReference type="SUPFAM" id="SSF55729">
    <property type="entry name" value="Acyl-CoA N-acyltransferases (Nat)"/>
    <property type="match status" value="1"/>
</dbReference>
<comment type="caution">
    <text evidence="2">The sequence shown here is derived from an EMBL/GenBank/DDBJ whole genome shotgun (WGS) entry which is preliminary data.</text>
</comment>
<proteinExistence type="predicted"/>
<dbReference type="InterPro" id="IPR000182">
    <property type="entry name" value="GNAT_dom"/>
</dbReference>
<evidence type="ECO:0000313" key="2">
    <source>
        <dbReference type="EMBL" id="GEN83890.1"/>
    </source>
</evidence>
<dbReference type="EMBL" id="BJYL01000029">
    <property type="protein sequence ID" value="GEN83890.1"/>
    <property type="molecule type" value="Genomic_DNA"/>
</dbReference>
<dbReference type="PROSITE" id="PS51186">
    <property type="entry name" value="GNAT"/>
    <property type="match status" value="1"/>
</dbReference>
<dbReference type="Proteomes" id="UP000321901">
    <property type="component" value="Unassembled WGS sequence"/>
</dbReference>
<reference evidence="2 3" key="1">
    <citation type="submission" date="2019-07" db="EMBL/GenBank/DDBJ databases">
        <title>Whole genome shotgun sequence of Sporosarcina luteola NBRC 105378.</title>
        <authorList>
            <person name="Hosoyama A."/>
            <person name="Uohara A."/>
            <person name="Ohji S."/>
            <person name="Ichikawa N."/>
        </authorList>
    </citation>
    <scope>NUCLEOTIDE SEQUENCE [LARGE SCALE GENOMIC DNA]</scope>
    <source>
        <strain evidence="2 3">NBRC 105378</strain>
    </source>
</reference>
<dbReference type="PANTHER" id="PTHR43792">
    <property type="entry name" value="GNAT FAMILY, PUTATIVE (AFU_ORTHOLOGUE AFUA_3G00765)-RELATED-RELATED"/>
    <property type="match status" value="1"/>
</dbReference>
<sequence length="181" mass="20613">MSFPLLKTDRLRLVEVKMEHAPALFANFTDPRVLKYYGSEPMTDIHQAEKLVQHFKSTFKAKRGIRWAILVENDNRCIGTIGLNLLSMGMKKSEVGFEIHPDFWRSGYTSEALIAVLNYSFGELGLNRMGAVTFLDNSASIGLLEKHGFQKEGILRSYLFQNGKSHDGQLFSLLREEWLIA</sequence>
<organism evidence="2 3">
    <name type="scientific">Sporosarcina luteola</name>
    <dbReference type="NCBI Taxonomy" id="582850"/>
    <lineage>
        <taxon>Bacteria</taxon>
        <taxon>Bacillati</taxon>
        <taxon>Bacillota</taxon>
        <taxon>Bacilli</taxon>
        <taxon>Bacillales</taxon>
        <taxon>Caryophanaceae</taxon>
        <taxon>Sporosarcina</taxon>
    </lineage>
</organism>
<dbReference type="InterPro" id="IPR051531">
    <property type="entry name" value="N-acetyltransferase"/>
</dbReference>
<evidence type="ECO:0000313" key="3">
    <source>
        <dbReference type="Proteomes" id="UP000321901"/>
    </source>
</evidence>
<dbReference type="PANTHER" id="PTHR43792:SF9">
    <property type="entry name" value="RIBOSOMAL-PROTEIN-ALANINE ACETYLTRANSFERASE"/>
    <property type="match status" value="1"/>
</dbReference>
<keyword evidence="3" id="KW-1185">Reference proteome</keyword>
<protein>
    <submittedName>
        <fullName evidence="2">N-acetyltransferase</fullName>
    </submittedName>
</protein>
<dbReference type="InterPro" id="IPR016181">
    <property type="entry name" value="Acyl_CoA_acyltransferase"/>
</dbReference>
<dbReference type="AlphaFoldDB" id="A0A511Z8W9"/>
<dbReference type="Pfam" id="PF13302">
    <property type="entry name" value="Acetyltransf_3"/>
    <property type="match status" value="1"/>
</dbReference>
<dbReference type="RefSeq" id="WP_147058241.1">
    <property type="nucleotide sequence ID" value="NZ_BJYL01000029.1"/>
</dbReference>